<protein>
    <submittedName>
        <fullName evidence="1">Uncharacterized protein</fullName>
    </submittedName>
</protein>
<sequence length="79" mass="9686">MRIDMYTERYYEFEEPYNGATVTVVLKNNVPLMYQYEYKDVQNTLAYKFRALYNLKYIGDIVNVWNEKRLLKKLDEVEK</sequence>
<evidence type="ECO:0000313" key="2">
    <source>
        <dbReference type="Proteomes" id="UP000225202"/>
    </source>
</evidence>
<reference evidence="1 2" key="1">
    <citation type="submission" date="2017-08" db="EMBL/GenBank/DDBJ databases">
        <title>Sequence of Bacteriophage phiSHEF5, isolated from wastewater with target organism Enterococcus faecalis EF2.</title>
        <authorList>
            <person name="Stafford G.P."/>
            <person name="Al-Zubidi M.I."/>
        </authorList>
    </citation>
    <scope>NUCLEOTIDE SEQUENCE [LARGE SCALE GENOMIC DNA]</scope>
</reference>
<keyword evidence="2" id="KW-1185">Reference proteome</keyword>
<proteinExistence type="predicted"/>
<dbReference type="Proteomes" id="UP000225202">
    <property type="component" value="Segment"/>
</dbReference>
<dbReference type="EMBL" id="MF678790">
    <property type="protein sequence ID" value="ASZ75674.1"/>
    <property type="molecule type" value="Genomic_DNA"/>
</dbReference>
<gene>
    <name evidence="1" type="ORF">phiSHEF5_18</name>
</gene>
<dbReference type="OrthoDB" id="19803at10239"/>
<evidence type="ECO:0000313" key="1">
    <source>
        <dbReference type="EMBL" id="ASZ75674.1"/>
    </source>
</evidence>
<organism evidence="1 2">
    <name type="scientific">Enterococcus phage phiSHEF5</name>
    <dbReference type="NCBI Taxonomy" id="2030924"/>
    <lineage>
        <taxon>Viruses</taxon>
        <taxon>Duplodnaviria</taxon>
        <taxon>Heunggongvirae</taxon>
        <taxon>Uroviricota</taxon>
        <taxon>Caudoviricetes</taxon>
        <taxon>Efquatrovirus</taxon>
        <taxon>Efquatrovirus SHEF5</taxon>
    </lineage>
</organism>
<name>A0A249XUN9_9CAUD</name>
<accession>A0A249XUN9</accession>